<dbReference type="Proteomes" id="UP000276133">
    <property type="component" value="Unassembled WGS sequence"/>
</dbReference>
<reference evidence="1 2" key="1">
    <citation type="journal article" date="2018" name="Sci. Rep.">
        <title>Genomic signatures of local adaptation to the degree of environmental predictability in rotifers.</title>
        <authorList>
            <person name="Franch-Gras L."/>
            <person name="Hahn C."/>
            <person name="Garcia-Roger E.M."/>
            <person name="Carmona M.J."/>
            <person name="Serra M."/>
            <person name="Gomez A."/>
        </authorList>
    </citation>
    <scope>NUCLEOTIDE SEQUENCE [LARGE SCALE GENOMIC DNA]</scope>
    <source>
        <strain evidence="1">HYR1</strain>
    </source>
</reference>
<dbReference type="EMBL" id="REGN01004944">
    <property type="protein sequence ID" value="RNA15439.1"/>
    <property type="molecule type" value="Genomic_DNA"/>
</dbReference>
<sequence length="63" mass="7265">MVREISRKCTPRDVFLTNRIIPYWNKLSEEAVTVKSLNSFKGFLDLPKLTFEISTSVLHTCCS</sequence>
<evidence type="ECO:0000313" key="2">
    <source>
        <dbReference type="Proteomes" id="UP000276133"/>
    </source>
</evidence>
<organism evidence="1 2">
    <name type="scientific">Brachionus plicatilis</name>
    <name type="common">Marine rotifer</name>
    <name type="synonym">Brachionus muelleri</name>
    <dbReference type="NCBI Taxonomy" id="10195"/>
    <lineage>
        <taxon>Eukaryota</taxon>
        <taxon>Metazoa</taxon>
        <taxon>Spiralia</taxon>
        <taxon>Gnathifera</taxon>
        <taxon>Rotifera</taxon>
        <taxon>Eurotatoria</taxon>
        <taxon>Monogononta</taxon>
        <taxon>Pseudotrocha</taxon>
        <taxon>Ploima</taxon>
        <taxon>Brachionidae</taxon>
        <taxon>Brachionus</taxon>
    </lineage>
</organism>
<evidence type="ECO:0008006" key="3">
    <source>
        <dbReference type="Google" id="ProtNLM"/>
    </source>
</evidence>
<keyword evidence="2" id="KW-1185">Reference proteome</keyword>
<protein>
    <recommendedName>
        <fullName evidence="3">RNA-directed DNA polymerase from mobile element jockey-like</fullName>
    </recommendedName>
</protein>
<proteinExistence type="predicted"/>
<evidence type="ECO:0000313" key="1">
    <source>
        <dbReference type="EMBL" id="RNA15439.1"/>
    </source>
</evidence>
<dbReference type="AlphaFoldDB" id="A0A3M7QW36"/>
<accession>A0A3M7QW36</accession>
<name>A0A3M7QW36_BRAPC</name>
<comment type="caution">
    <text evidence="1">The sequence shown here is derived from an EMBL/GenBank/DDBJ whole genome shotgun (WGS) entry which is preliminary data.</text>
</comment>
<gene>
    <name evidence="1" type="ORF">BpHYR1_032624</name>
</gene>